<name>A0A366H4D8_9BACT</name>
<dbReference type="Proteomes" id="UP000253426">
    <property type="component" value="Unassembled WGS sequence"/>
</dbReference>
<sequence>MADEVDQLKPSGGLRHEEHTPEIAVVTFVATLTMQNREDVSEHQTWSGHQCCEHSEGNVFGRLPRKISGNHPKGIARRANFASLMRILNLLEKE</sequence>
<proteinExistence type="predicted"/>
<comment type="caution">
    <text evidence="2">The sequence shown here is derived from an EMBL/GenBank/DDBJ whole genome shotgun (WGS) entry which is preliminary data.</text>
</comment>
<gene>
    <name evidence="2" type="ORF">DES53_12078</name>
</gene>
<keyword evidence="3" id="KW-1185">Reference proteome</keyword>
<accession>A0A366H4D8</accession>
<evidence type="ECO:0000313" key="3">
    <source>
        <dbReference type="Proteomes" id="UP000253426"/>
    </source>
</evidence>
<protein>
    <submittedName>
        <fullName evidence="2">Uncharacterized protein</fullName>
    </submittedName>
</protein>
<organism evidence="2 3">
    <name type="scientific">Roseimicrobium gellanilyticum</name>
    <dbReference type="NCBI Taxonomy" id="748857"/>
    <lineage>
        <taxon>Bacteria</taxon>
        <taxon>Pseudomonadati</taxon>
        <taxon>Verrucomicrobiota</taxon>
        <taxon>Verrucomicrobiia</taxon>
        <taxon>Verrucomicrobiales</taxon>
        <taxon>Verrucomicrobiaceae</taxon>
        <taxon>Roseimicrobium</taxon>
    </lineage>
</organism>
<evidence type="ECO:0000256" key="1">
    <source>
        <dbReference type="SAM" id="MobiDB-lite"/>
    </source>
</evidence>
<feature type="region of interest" description="Disordered" evidence="1">
    <location>
        <begin position="1"/>
        <end position="20"/>
    </location>
</feature>
<evidence type="ECO:0000313" key="2">
    <source>
        <dbReference type="EMBL" id="RBP35709.1"/>
    </source>
</evidence>
<dbReference type="AlphaFoldDB" id="A0A366H4D8"/>
<reference evidence="2 3" key="1">
    <citation type="submission" date="2018-06" db="EMBL/GenBank/DDBJ databases">
        <title>Genomic Encyclopedia of Type Strains, Phase IV (KMG-IV): sequencing the most valuable type-strain genomes for metagenomic binning, comparative biology and taxonomic classification.</title>
        <authorList>
            <person name="Goeker M."/>
        </authorList>
    </citation>
    <scope>NUCLEOTIDE SEQUENCE [LARGE SCALE GENOMIC DNA]</scope>
    <source>
        <strain evidence="2 3">DSM 25532</strain>
    </source>
</reference>
<dbReference type="EMBL" id="QNRR01000020">
    <property type="protein sequence ID" value="RBP35709.1"/>
    <property type="molecule type" value="Genomic_DNA"/>
</dbReference>